<evidence type="ECO:0000313" key="3">
    <source>
        <dbReference type="EMBL" id="RSU61403.1"/>
    </source>
</evidence>
<dbReference type="Pfam" id="PF11843">
    <property type="entry name" value="DUF3363"/>
    <property type="match status" value="2"/>
</dbReference>
<reference evidence="3 4" key="1">
    <citation type="submission" date="2018-07" db="EMBL/GenBank/DDBJ databases">
        <title>Genomic and Epidemiologic Investigation of an Indolent Hospital Outbreak.</title>
        <authorList>
            <person name="Johnson R.C."/>
            <person name="Deming C."/>
            <person name="Conlan S."/>
            <person name="Zellmer C.J."/>
            <person name="Michelin A.V."/>
            <person name="Lee-Lin S."/>
            <person name="Thomas P.J."/>
            <person name="Park M."/>
            <person name="Weingarten R.A."/>
            <person name="Less J."/>
            <person name="Dekker J.P."/>
            <person name="Frank K.M."/>
            <person name="Musser K.A."/>
            <person name="Mcquiston J.R."/>
            <person name="Henderson D.K."/>
            <person name="Lau A.F."/>
            <person name="Palmore T.N."/>
            <person name="Segre J.A."/>
        </authorList>
    </citation>
    <scope>NUCLEOTIDE SEQUENCE [LARGE SCALE GENOMIC DNA]</scope>
    <source>
        <strain evidence="3 4">SK-NIH.Env6_1116</strain>
    </source>
</reference>
<feature type="compositionally biased region" description="Low complexity" evidence="1">
    <location>
        <begin position="102"/>
        <end position="111"/>
    </location>
</feature>
<comment type="caution">
    <text evidence="3">The sequence shown here is derived from an EMBL/GenBank/DDBJ whole genome shotgun (WGS) entry which is preliminary data.</text>
</comment>
<evidence type="ECO:0000259" key="2">
    <source>
        <dbReference type="Pfam" id="PF03432"/>
    </source>
</evidence>
<evidence type="ECO:0000256" key="1">
    <source>
        <dbReference type="SAM" id="MobiDB-lite"/>
    </source>
</evidence>
<accession>A0A430C990</accession>
<organism evidence="3 4">
    <name type="scientific">Sphingobium yanoikuyae</name>
    <name type="common">Sphingomonas yanoikuyae</name>
    <dbReference type="NCBI Taxonomy" id="13690"/>
    <lineage>
        <taxon>Bacteria</taxon>
        <taxon>Pseudomonadati</taxon>
        <taxon>Pseudomonadota</taxon>
        <taxon>Alphaproteobacteria</taxon>
        <taxon>Sphingomonadales</taxon>
        <taxon>Sphingomonadaceae</taxon>
        <taxon>Sphingobium</taxon>
    </lineage>
</organism>
<feature type="domain" description="MobA/VirD2-like nuclease" evidence="2">
    <location>
        <begin position="185"/>
        <end position="258"/>
    </location>
</feature>
<dbReference type="Pfam" id="PF03432">
    <property type="entry name" value="Relaxase"/>
    <property type="match status" value="1"/>
</dbReference>
<gene>
    <name evidence="3" type="ORF">DAH51_02045</name>
</gene>
<protein>
    <submittedName>
        <fullName evidence="3">DUF3363 domain-containing protein</fullName>
    </submittedName>
</protein>
<dbReference type="InterPro" id="IPR021795">
    <property type="entry name" value="DUF3363"/>
</dbReference>
<feature type="compositionally biased region" description="Basic residues" evidence="1">
    <location>
        <begin position="89"/>
        <end position="99"/>
    </location>
</feature>
<dbReference type="EMBL" id="QRAL01000002">
    <property type="protein sequence ID" value="RSU61403.1"/>
    <property type="molecule type" value="Genomic_DNA"/>
</dbReference>
<evidence type="ECO:0000313" key="4">
    <source>
        <dbReference type="Proteomes" id="UP000287401"/>
    </source>
</evidence>
<dbReference type="InterPro" id="IPR005094">
    <property type="entry name" value="Endonuclease_MobA/VirD2"/>
</dbReference>
<dbReference type="AlphaFoldDB" id="A0A430C990"/>
<name>A0A430C990_SPHYA</name>
<feature type="region of interest" description="Disordered" evidence="1">
    <location>
        <begin position="23"/>
        <end position="111"/>
    </location>
</feature>
<sequence>MHPKSVESLCLSTIWRGCVGRRACRSEEKSPQNQRAEWHYGPFSAESGPAVSEDEDFRVRPGKVRDRGRGARARGLVAQVLRVTARSGGGHRSRGRGGSRRGGQSNFGRGRTSFARSRLFGSGRRVLVKIVPVTRLSRGGQSRAPLSAHIAYLKRDGVTRDGSPAQMFDATGDGADDWAFADLCKDDRHHFRIIVSPEDAADFTDLREYTRDLVRQMEADLGTRLEWIAVDHWNTDNPHVHLLVRGVDDQGADLVINRDYISHGLRSRAEELAWAELGPKPEHEISQALDREVTAERWTRLDAEISRSADELGVIDLRPERAGPDDPRVRRLMIGRLQHLETMGLAAEAEPGQWMMATGAQAKLRELGTRGDIIRTIGQALKDHGQDRPLDSYAIVNAPPEKPIVGRLIDKGLHDELHGSAYAVIDGTDGRTHHVRLPGIEALERSPDIGGIVELRAVGRAGERKPTLFLATRSDLDLATQVKAPGATWLDHRLIERGTGVAEGGFGADVRRAMDERTDHLVREGLARRYGERVVFQQGLLDTLRRREMDATGADISGRTGLAWRPTNPGDRIAGTCRQRVALSSGRFAMIDDGLGFRLVPWSNDLERQLGRQVSGIMRDGGGIGWSLGRKRGLGI</sequence>
<feature type="compositionally biased region" description="Basic and acidic residues" evidence="1">
    <location>
        <begin position="57"/>
        <end position="69"/>
    </location>
</feature>
<dbReference type="Proteomes" id="UP000287401">
    <property type="component" value="Unassembled WGS sequence"/>
</dbReference>
<proteinExistence type="predicted"/>